<dbReference type="GO" id="GO:0016757">
    <property type="term" value="F:glycosyltransferase activity"/>
    <property type="evidence" value="ECO:0007669"/>
    <property type="project" value="InterPro"/>
</dbReference>
<keyword evidence="1 3" id="KW-0808">Transferase</keyword>
<reference evidence="4" key="1">
    <citation type="journal article" date="2019" name="Microbiol. Immunol.">
        <title>Molecular and phenotypic characterization of Leptospira johnsonii sp. nov., Leptospira ellinghausenii sp. nov. and Leptospira ryugenii sp. nov. isolated from soil and water in Japan.</title>
        <authorList>
            <person name="Masuzawa T."/>
            <person name="Saito M."/>
            <person name="Nakao R."/>
            <person name="Nikaido Y."/>
            <person name="Matsumoto M."/>
            <person name="Ogawa M."/>
            <person name="Yokoyama M."/>
            <person name="Hidaka Y."/>
            <person name="Tomita J."/>
            <person name="Sakakibara K."/>
            <person name="Suzuki K."/>
            <person name="Yasuda S."/>
            <person name="Sato H."/>
            <person name="Yamaguchi M."/>
            <person name="Yoshida S.I."/>
            <person name="Koizumi N."/>
            <person name="Kawamura Y."/>
        </authorList>
    </citation>
    <scope>NUCLEOTIDE SEQUENCE [LARGE SCALE GENOMIC DNA]</scope>
    <source>
        <strain evidence="4">E18</strain>
    </source>
</reference>
<proteinExistence type="predicted"/>
<keyword evidence="4" id="KW-1185">Reference proteome</keyword>
<accession>A0A2P2DI17</accession>
<dbReference type="EMBL" id="BFAZ01000010">
    <property type="protein sequence ID" value="GBF44282.1"/>
    <property type="molecule type" value="Genomic_DNA"/>
</dbReference>
<name>A0A2P2DI17_9LEPT</name>
<dbReference type="PANTHER" id="PTHR46401:SF2">
    <property type="entry name" value="GLYCOSYLTRANSFERASE WBBK-RELATED"/>
    <property type="match status" value="1"/>
</dbReference>
<dbReference type="SUPFAM" id="SSF53756">
    <property type="entry name" value="UDP-Glycosyltransferase/glycogen phosphorylase"/>
    <property type="match status" value="1"/>
</dbReference>
<dbReference type="AlphaFoldDB" id="A0A2P2DI17"/>
<sequence length="364" mass="42276">MKTKIGIDARPLAYGITGNSRYLAEVLKVIIPKHKDKEFYFFSNKPIHVVFNDLSYPNVCLVVEPKSIPGPLYLNFILPKRLKQNKIEVFWGTIQMLPIFKLPIPSYVNYHDLNFISAPETMAKWNYWQHKFLSPITLKNADMIFCLSKNTKEEIIEFRPNCKDKCIVVYPGVTKVKTNRSKLKIKFPKDFFLTVGTLEPRKNINRLVDAFIQFKTKYPKDKNSLLIMGRKGWGEEGDLLYQKLNDREIRAKGIQFIENPDENTLASAFQSCKAFFFPSLHEGFGLPLLEAMLEDKRCVASDIPVFKEILSDQCDLYIPAKDTNAWANAFHIMSNNTKERTPKFPTKKWTWQETAKKIEEVLFL</sequence>
<gene>
    <name evidence="3" type="ORF">LPTSP2_35850</name>
</gene>
<dbReference type="RefSeq" id="WP_174705101.1">
    <property type="nucleotide sequence ID" value="NZ_BFAZ01000010.1"/>
</dbReference>
<evidence type="ECO:0000259" key="2">
    <source>
        <dbReference type="Pfam" id="PF00534"/>
    </source>
</evidence>
<evidence type="ECO:0000313" key="4">
    <source>
        <dbReference type="Proteomes" id="UP000245206"/>
    </source>
</evidence>
<dbReference type="Gene3D" id="3.40.50.2000">
    <property type="entry name" value="Glycogen Phosphorylase B"/>
    <property type="match status" value="2"/>
</dbReference>
<dbReference type="Proteomes" id="UP000245206">
    <property type="component" value="Unassembled WGS sequence"/>
</dbReference>
<evidence type="ECO:0000313" key="3">
    <source>
        <dbReference type="EMBL" id="GBF44282.1"/>
    </source>
</evidence>
<dbReference type="InterPro" id="IPR001296">
    <property type="entry name" value="Glyco_trans_1"/>
</dbReference>
<organism evidence="3 4">
    <name type="scientific">Leptospira ellinghausenii</name>
    <dbReference type="NCBI Taxonomy" id="1917822"/>
    <lineage>
        <taxon>Bacteria</taxon>
        <taxon>Pseudomonadati</taxon>
        <taxon>Spirochaetota</taxon>
        <taxon>Spirochaetia</taxon>
        <taxon>Leptospirales</taxon>
        <taxon>Leptospiraceae</taxon>
        <taxon>Leptospira</taxon>
    </lineage>
</organism>
<dbReference type="Pfam" id="PF00534">
    <property type="entry name" value="Glycos_transf_1"/>
    <property type="match status" value="1"/>
</dbReference>
<comment type="caution">
    <text evidence="3">The sequence shown here is derived from an EMBL/GenBank/DDBJ whole genome shotgun (WGS) entry which is preliminary data.</text>
</comment>
<dbReference type="PANTHER" id="PTHR46401">
    <property type="entry name" value="GLYCOSYLTRANSFERASE WBBK-RELATED"/>
    <property type="match status" value="1"/>
</dbReference>
<dbReference type="CDD" id="cd03809">
    <property type="entry name" value="GT4_MtfB-like"/>
    <property type="match status" value="1"/>
</dbReference>
<protein>
    <submittedName>
        <fullName evidence="3">Glycosyltransferase</fullName>
    </submittedName>
</protein>
<dbReference type="GO" id="GO:0009103">
    <property type="term" value="P:lipopolysaccharide biosynthetic process"/>
    <property type="evidence" value="ECO:0007669"/>
    <property type="project" value="TreeGrafter"/>
</dbReference>
<evidence type="ECO:0000256" key="1">
    <source>
        <dbReference type="ARBA" id="ARBA00022679"/>
    </source>
</evidence>
<feature type="domain" description="Glycosyl transferase family 1" evidence="2">
    <location>
        <begin position="177"/>
        <end position="340"/>
    </location>
</feature>